<dbReference type="InterPro" id="IPR000524">
    <property type="entry name" value="Tscrpt_reg_HTH_GntR"/>
</dbReference>
<dbReference type="PANTHER" id="PTHR38445">
    <property type="entry name" value="HTH-TYPE TRANSCRIPTIONAL REPRESSOR YTRA"/>
    <property type="match status" value="1"/>
</dbReference>
<dbReference type="PROSITE" id="PS50949">
    <property type="entry name" value="HTH_GNTR"/>
    <property type="match status" value="1"/>
</dbReference>
<proteinExistence type="predicted"/>
<accession>A0ABS6E4G1</accession>
<comment type="caution">
    <text evidence="5">The sequence shown here is derived from an EMBL/GenBank/DDBJ whole genome shotgun (WGS) entry which is preliminary data.</text>
</comment>
<name>A0ABS6E4G1_9FIRM</name>
<keyword evidence="3" id="KW-0804">Transcription</keyword>
<evidence type="ECO:0000259" key="4">
    <source>
        <dbReference type="PROSITE" id="PS50949"/>
    </source>
</evidence>
<reference evidence="5 6" key="1">
    <citation type="submission" date="2021-06" db="EMBL/GenBank/DDBJ databases">
        <authorList>
            <person name="Sun Q."/>
            <person name="Li D."/>
        </authorList>
    </citation>
    <scope>NUCLEOTIDE SEQUENCE [LARGE SCALE GENOMIC DNA]</scope>
    <source>
        <strain evidence="5 6">MSJ-40</strain>
    </source>
</reference>
<keyword evidence="2" id="KW-0238">DNA-binding</keyword>
<dbReference type="CDD" id="cd07377">
    <property type="entry name" value="WHTH_GntR"/>
    <property type="match status" value="1"/>
</dbReference>
<sequence length="133" mass="15187">MFNIDISSSTPIYQQIIDSVKEGILKGLMEPGEKLPSVRELAKMMTLNPNTIQKAYQELEREKVIVTLRGKGTYISADYKPRKDESKIMEVKDLFKKGIVEAHYMGFKKEDIYGIIEELIKELEGVESNDKGN</sequence>
<dbReference type="SMART" id="SM00345">
    <property type="entry name" value="HTH_GNTR"/>
    <property type="match status" value="1"/>
</dbReference>
<evidence type="ECO:0000256" key="3">
    <source>
        <dbReference type="ARBA" id="ARBA00023163"/>
    </source>
</evidence>
<keyword evidence="1" id="KW-0805">Transcription regulation</keyword>
<dbReference type="EMBL" id="JAHLPM010000005">
    <property type="protein sequence ID" value="MBU5437797.1"/>
    <property type="molecule type" value="Genomic_DNA"/>
</dbReference>
<organism evidence="5 6">
    <name type="scientific">Tissierella simiarum</name>
    <dbReference type="NCBI Taxonomy" id="2841534"/>
    <lineage>
        <taxon>Bacteria</taxon>
        <taxon>Bacillati</taxon>
        <taxon>Bacillota</taxon>
        <taxon>Tissierellia</taxon>
        <taxon>Tissierellales</taxon>
        <taxon>Tissierellaceae</taxon>
        <taxon>Tissierella</taxon>
    </lineage>
</organism>
<dbReference type="PANTHER" id="PTHR38445:SF9">
    <property type="entry name" value="HTH-TYPE TRANSCRIPTIONAL REPRESSOR YTRA"/>
    <property type="match status" value="1"/>
</dbReference>
<evidence type="ECO:0000256" key="1">
    <source>
        <dbReference type="ARBA" id="ARBA00023015"/>
    </source>
</evidence>
<evidence type="ECO:0000313" key="5">
    <source>
        <dbReference type="EMBL" id="MBU5437797.1"/>
    </source>
</evidence>
<evidence type="ECO:0000256" key="2">
    <source>
        <dbReference type="ARBA" id="ARBA00023125"/>
    </source>
</evidence>
<feature type="domain" description="HTH gntR-type" evidence="4">
    <location>
        <begin position="10"/>
        <end position="78"/>
    </location>
</feature>
<dbReference type="Proteomes" id="UP000749471">
    <property type="component" value="Unassembled WGS sequence"/>
</dbReference>
<dbReference type="Pfam" id="PF00392">
    <property type="entry name" value="GntR"/>
    <property type="match status" value="1"/>
</dbReference>
<gene>
    <name evidence="5" type="ORF">KQI42_07245</name>
</gene>
<keyword evidence="6" id="KW-1185">Reference proteome</keyword>
<dbReference type="RefSeq" id="WP_216518290.1">
    <property type="nucleotide sequence ID" value="NZ_JAHLPM010000005.1"/>
</dbReference>
<evidence type="ECO:0000313" key="6">
    <source>
        <dbReference type="Proteomes" id="UP000749471"/>
    </source>
</evidence>
<protein>
    <submittedName>
        <fullName evidence="5">GntR family transcriptional regulator</fullName>
    </submittedName>
</protein>